<evidence type="ECO:0000313" key="7">
    <source>
        <dbReference type="Proteomes" id="UP000679848"/>
    </source>
</evidence>
<dbReference type="InterPro" id="IPR032675">
    <property type="entry name" value="LRR_dom_sf"/>
</dbReference>
<keyword evidence="3" id="KW-0677">Repeat</keyword>
<feature type="signal peptide" evidence="4">
    <location>
        <begin position="1"/>
        <end position="28"/>
    </location>
</feature>
<dbReference type="PANTHER" id="PTHR47566">
    <property type="match status" value="1"/>
</dbReference>
<dbReference type="InterPro" id="IPR001119">
    <property type="entry name" value="SLH_dom"/>
</dbReference>
<dbReference type="GO" id="GO:0030313">
    <property type="term" value="C:cell envelope"/>
    <property type="evidence" value="ECO:0007669"/>
    <property type="project" value="UniProtKB-SubCell"/>
</dbReference>
<organism evidence="6 7">
    <name type="scientific">Pusillibacter faecalis</name>
    <dbReference type="NCBI Taxonomy" id="2714358"/>
    <lineage>
        <taxon>Bacteria</taxon>
        <taxon>Bacillati</taxon>
        <taxon>Bacillota</taxon>
        <taxon>Clostridia</taxon>
        <taxon>Eubacteriales</taxon>
        <taxon>Oscillospiraceae</taxon>
        <taxon>Pusillibacter</taxon>
    </lineage>
</organism>
<gene>
    <name evidence="6" type="ORF">MM59RIKEN_01210</name>
</gene>
<dbReference type="InterPro" id="IPR052574">
    <property type="entry name" value="CDIRP"/>
</dbReference>
<dbReference type="EMBL" id="AP023420">
    <property type="protein sequence ID" value="BCK82802.1"/>
    <property type="molecule type" value="Genomic_DNA"/>
</dbReference>
<proteinExistence type="predicted"/>
<dbReference type="InterPro" id="IPR042229">
    <property type="entry name" value="Listeria/Bacterioides_rpt_sf"/>
</dbReference>
<dbReference type="PROSITE" id="PS51272">
    <property type="entry name" value="SLH"/>
    <property type="match status" value="3"/>
</dbReference>
<dbReference type="RefSeq" id="WP_213542422.1">
    <property type="nucleotide sequence ID" value="NZ_AP023420.1"/>
</dbReference>
<keyword evidence="2" id="KW-0433">Leucine-rich repeat</keyword>
<dbReference type="AlphaFoldDB" id="A0A810Q968"/>
<feature type="chain" id="PRO_5038962128" description="SLH domain-containing protein" evidence="4">
    <location>
        <begin position="29"/>
        <end position="927"/>
    </location>
</feature>
<dbReference type="KEGG" id="pfaa:MM59RIKEN_01210"/>
<evidence type="ECO:0000256" key="3">
    <source>
        <dbReference type="ARBA" id="ARBA00022737"/>
    </source>
</evidence>
<evidence type="ECO:0000256" key="4">
    <source>
        <dbReference type="SAM" id="SignalP"/>
    </source>
</evidence>
<comment type="subcellular location">
    <subcellularLocation>
        <location evidence="1">Cell envelope</location>
    </subcellularLocation>
</comment>
<evidence type="ECO:0000256" key="2">
    <source>
        <dbReference type="ARBA" id="ARBA00022614"/>
    </source>
</evidence>
<feature type="domain" description="SLH" evidence="5">
    <location>
        <begin position="742"/>
        <end position="802"/>
    </location>
</feature>
<sequence length="927" mass="102635">MRPLCKRSFCTLLSLLLLWQLIPPLRVAAAKPAVQEAVTITQDIFPDSKFRQWLANPEHLNGYGADGIFTAEELSAIRKMDVSRQGIASLKGIEVFTSLEQLICGYNQLTQLDVRKNRSLTYLYCAFNRIEQLDLSGLHKLTALNCAGNTLTSLNLAGCTALEAVYCRNNRLTAVNFSDNTRLKLMDVFDNQLTRVDLSMLKDLEFAYLDHNFLTELDLSQNASLDPVHGGFTAQNNFLNTITLPVRADLLVAPRFYSEQNPKTGYERVEWYEDAQHSRPIKGSIQASGQTLYAKWLPNDYVIRFAANGGSGTMPDQAAVWDTPLALLPNQFSRYGYRFVGWENTYGNGKSYQDEQEVSNLAGKYQGERITLFAKWAPVTYTVAFDANGGNGAMNSQIYTYDQAAALPECTLTAPEGKEFAGWSSTAEGPVRYQDRGEVRNLTASQGETVTLYAIWRDPIENEYLGQLESVFSQYPADNYTAQDWNALVEIHSDAVEKISAAVNSDQMQAIVSQAGQAMSKIPTCDSRAQAVVNAWRSDHSMVLQQSGNQAVNEASAAEIYENALLAGSGITTSFTAEVHKDLTTPADQERITALALQVAEESLQSLSQLADAAAWADTLNGLSVRSLSEVTSSWQPTYEKAVQEAVPHTQNLTQELVESLRLRASLALEKQQAVAQLHMEYRSYDFNLYSDQGKRDLEEILHAGLSSIEAASTTGSIAGLLKKSQMDLQVIPDKVQEANPSPLPFADIKSDDWYYNAVLYVYKRKIMNGYSTTVFRPDRQISRAHLAQILYNLEGRPAVAGSISGYQDTVPGAWYEDAVTWAVQNNILSGYADGFMRPNRSITRQQLATMLYRYAQSRGYDVSRRAGLDSYEDSNQVASYAEDALQWATAVGIVNGTSSSMLSPAGNASRAQSAVILMRFCEKAIQ</sequence>
<dbReference type="GO" id="GO:0035591">
    <property type="term" value="F:signaling adaptor activity"/>
    <property type="evidence" value="ECO:0007669"/>
    <property type="project" value="TreeGrafter"/>
</dbReference>
<reference evidence="6" key="1">
    <citation type="submission" date="2020-09" db="EMBL/GenBank/DDBJ databases">
        <title>New species isolated from human feces.</title>
        <authorList>
            <person name="Kitahara M."/>
            <person name="Shigeno Y."/>
            <person name="Shime M."/>
            <person name="Matsumoto Y."/>
            <person name="Nakamura S."/>
            <person name="Motooka D."/>
            <person name="Fukuoka S."/>
            <person name="Nishikawa H."/>
            <person name="Benno Y."/>
        </authorList>
    </citation>
    <scope>NUCLEOTIDE SEQUENCE</scope>
    <source>
        <strain evidence="6">MM59</strain>
    </source>
</reference>
<dbReference type="Pfam" id="PF00395">
    <property type="entry name" value="SLH"/>
    <property type="match status" value="3"/>
</dbReference>
<name>A0A810Q968_9FIRM</name>
<accession>A0A810Q968</accession>
<evidence type="ECO:0000313" key="6">
    <source>
        <dbReference type="EMBL" id="BCK82802.1"/>
    </source>
</evidence>
<feature type="domain" description="SLH" evidence="5">
    <location>
        <begin position="869"/>
        <end position="927"/>
    </location>
</feature>
<dbReference type="InterPro" id="IPR013378">
    <property type="entry name" value="InlB-like_B-rpt"/>
</dbReference>
<feature type="domain" description="SLH" evidence="5">
    <location>
        <begin position="803"/>
        <end position="866"/>
    </location>
</feature>
<dbReference type="Gene3D" id="3.80.10.10">
    <property type="entry name" value="Ribonuclease Inhibitor"/>
    <property type="match status" value="1"/>
</dbReference>
<dbReference type="SUPFAM" id="SSF52058">
    <property type="entry name" value="L domain-like"/>
    <property type="match status" value="1"/>
</dbReference>
<keyword evidence="4" id="KW-0732">Signal</keyword>
<protein>
    <recommendedName>
        <fullName evidence="5">SLH domain-containing protein</fullName>
    </recommendedName>
</protein>
<dbReference type="PANTHER" id="PTHR47566:SF1">
    <property type="entry name" value="PROTEIN NUD1"/>
    <property type="match status" value="1"/>
</dbReference>
<keyword evidence="7" id="KW-1185">Reference proteome</keyword>
<evidence type="ECO:0000256" key="1">
    <source>
        <dbReference type="ARBA" id="ARBA00004196"/>
    </source>
</evidence>
<dbReference type="Pfam" id="PF09479">
    <property type="entry name" value="Flg_new"/>
    <property type="match status" value="2"/>
</dbReference>
<dbReference type="Gene3D" id="2.60.40.4270">
    <property type="entry name" value="Listeria-Bacteroides repeat domain"/>
    <property type="match status" value="2"/>
</dbReference>
<dbReference type="Proteomes" id="UP000679848">
    <property type="component" value="Chromosome"/>
</dbReference>
<evidence type="ECO:0000259" key="5">
    <source>
        <dbReference type="PROSITE" id="PS51272"/>
    </source>
</evidence>